<feature type="binding site" evidence="8">
    <location>
        <begin position="219"/>
        <end position="225"/>
    </location>
    <ligand>
        <name>ATP</name>
        <dbReference type="ChEBI" id="CHEBI:30616"/>
    </ligand>
</feature>
<comment type="caution">
    <text evidence="10">The sequence shown here is derived from an EMBL/GenBank/DDBJ whole genome shotgun (WGS) entry which is preliminary data.</text>
</comment>
<dbReference type="InterPro" id="IPR005715">
    <property type="entry name" value="Glu_5kinase/COase_Synthase"/>
</dbReference>
<dbReference type="OrthoDB" id="9804434at2"/>
<evidence type="ECO:0000256" key="8">
    <source>
        <dbReference type="HAMAP-Rule" id="MF_00456"/>
    </source>
</evidence>
<dbReference type="InterPro" id="IPR011529">
    <property type="entry name" value="Glu_5kinase"/>
</dbReference>
<dbReference type="PRINTS" id="PR00474">
    <property type="entry name" value="GLU5KINASE"/>
</dbReference>
<dbReference type="InterPro" id="IPR036393">
    <property type="entry name" value="AceGlu_kinase-like_sf"/>
</dbReference>
<comment type="subcellular location">
    <subcellularLocation>
        <location evidence="8">Cytoplasm</location>
    </subcellularLocation>
</comment>
<dbReference type="InterPro" id="IPR041739">
    <property type="entry name" value="G5K_ProB"/>
</dbReference>
<dbReference type="FunFam" id="2.30.130.10:FF:000003">
    <property type="entry name" value="Glutamate 5-kinase"/>
    <property type="match status" value="1"/>
</dbReference>
<dbReference type="PIRSF" id="PIRSF000729">
    <property type="entry name" value="GK"/>
    <property type="match status" value="1"/>
</dbReference>
<keyword evidence="2 8" id="KW-0028">Amino-acid biosynthesis</keyword>
<evidence type="ECO:0000256" key="4">
    <source>
        <dbReference type="ARBA" id="ARBA00022679"/>
    </source>
</evidence>
<dbReference type="PANTHER" id="PTHR43654:SF1">
    <property type="entry name" value="ISOPENTENYL PHOSPHATE KINASE"/>
    <property type="match status" value="1"/>
</dbReference>
<protein>
    <recommendedName>
        <fullName evidence="8">Glutamate 5-kinase</fullName>
        <ecNumber evidence="8">2.7.2.11</ecNumber>
    </recommendedName>
    <alternativeName>
        <fullName evidence="8">Gamma-glutamyl kinase</fullName>
        <shortName evidence="8">GK</shortName>
    </alternativeName>
</protein>
<evidence type="ECO:0000256" key="7">
    <source>
        <dbReference type="ARBA" id="ARBA00022840"/>
    </source>
</evidence>
<reference evidence="10 11" key="1">
    <citation type="submission" date="2018-05" db="EMBL/GenBank/DDBJ databases">
        <title>Vibrio limimaris sp. nov., isolated from marine sediment.</title>
        <authorList>
            <person name="Li C.-M."/>
        </authorList>
    </citation>
    <scope>NUCLEOTIDE SEQUENCE [LARGE SCALE GENOMIC DNA]</scope>
    <source>
        <strain evidence="10 11">E4404</strain>
    </source>
</reference>
<dbReference type="InterPro" id="IPR001048">
    <property type="entry name" value="Asp/Glu/Uridylate_kinase"/>
</dbReference>
<feature type="binding site" evidence="8">
    <location>
        <position position="145"/>
    </location>
    <ligand>
        <name>substrate</name>
    </ligand>
</feature>
<comment type="similarity">
    <text evidence="8">Belongs to the glutamate 5-kinase family.</text>
</comment>
<proteinExistence type="inferred from homology"/>
<evidence type="ECO:0000313" key="11">
    <source>
        <dbReference type="Proteomes" id="UP000245362"/>
    </source>
</evidence>
<comment type="catalytic activity">
    <reaction evidence="8">
        <text>L-glutamate + ATP = L-glutamyl 5-phosphate + ADP</text>
        <dbReference type="Rhea" id="RHEA:14877"/>
        <dbReference type="ChEBI" id="CHEBI:29985"/>
        <dbReference type="ChEBI" id="CHEBI:30616"/>
        <dbReference type="ChEBI" id="CHEBI:58274"/>
        <dbReference type="ChEBI" id="CHEBI:456216"/>
        <dbReference type="EC" id="2.7.2.11"/>
    </reaction>
</comment>
<dbReference type="InterPro" id="IPR019797">
    <property type="entry name" value="Glutamate_5-kinase_CS"/>
</dbReference>
<sequence>MTTNHNGNVSTTKTIVVKLGTSVLTGGTIHLDRAHMVELVRQCAELKKQGHSVVIVSSGAMAAGREHLDYPELPKSMASRQLLAAVGQSQLIQAWESLFSIYGMKIGQMLLTRADLEDRERFLNARDTINALVENDIIPVVNENDAVATSEIKVGDNDNLSALVGILCGADKLLLLTDQPGLFTADPRNNPDAELIREVRTIDATLRKIAGGSGTTLGTGGMATKLQAADIARRAGIEVIIAAGSARNVIADSVGEQPPGTRFLPLEEALENRKRWILAGPMASGDIIIDDGAVRAVVERGSSLLAKGVTEVSGHFGRGEVARVRNQEGKLIAKGIVSYSSVDLAKITGKHSKDIGTILGYEYGAEVMHRDDLVVIQE</sequence>
<dbReference type="PROSITE" id="PS00902">
    <property type="entry name" value="GLUTAMATE_5_KINASE"/>
    <property type="match status" value="1"/>
</dbReference>
<dbReference type="NCBIfam" id="TIGR01027">
    <property type="entry name" value="proB"/>
    <property type="match status" value="1"/>
</dbReference>
<evidence type="ECO:0000256" key="1">
    <source>
        <dbReference type="ARBA" id="ARBA00022490"/>
    </source>
</evidence>
<dbReference type="PROSITE" id="PS50890">
    <property type="entry name" value="PUA"/>
    <property type="match status" value="1"/>
</dbReference>
<name>A0A2U3BD76_9VIBR</name>
<feature type="binding site" evidence="8">
    <location>
        <position position="18"/>
    </location>
    <ligand>
        <name>ATP</name>
        <dbReference type="ChEBI" id="CHEBI:30616"/>
    </ligand>
</feature>
<feature type="binding site" evidence="8">
    <location>
        <position position="58"/>
    </location>
    <ligand>
        <name>substrate</name>
    </ligand>
</feature>
<keyword evidence="7 8" id="KW-0067">ATP-binding</keyword>
<keyword evidence="4 8" id="KW-0808">Transferase</keyword>
<dbReference type="EC" id="2.7.2.11" evidence="8"/>
<evidence type="ECO:0000256" key="2">
    <source>
        <dbReference type="ARBA" id="ARBA00022605"/>
    </source>
</evidence>
<dbReference type="SMART" id="SM00359">
    <property type="entry name" value="PUA"/>
    <property type="match status" value="1"/>
</dbReference>
<dbReference type="SUPFAM" id="SSF88697">
    <property type="entry name" value="PUA domain-like"/>
    <property type="match status" value="1"/>
</dbReference>
<dbReference type="EMBL" id="QFWT01000002">
    <property type="protein sequence ID" value="PWI34694.1"/>
    <property type="molecule type" value="Genomic_DNA"/>
</dbReference>
<dbReference type="Pfam" id="PF00696">
    <property type="entry name" value="AA_kinase"/>
    <property type="match status" value="1"/>
</dbReference>
<dbReference type="CDD" id="cd21157">
    <property type="entry name" value="PUA_G5K"/>
    <property type="match status" value="1"/>
</dbReference>
<dbReference type="InterPro" id="IPR001057">
    <property type="entry name" value="Glu/AcGlu_kinase"/>
</dbReference>
<dbReference type="RefSeq" id="WP_109319030.1">
    <property type="nucleotide sequence ID" value="NZ_QFWT01000002.1"/>
</dbReference>
<feature type="binding site" evidence="8">
    <location>
        <position position="157"/>
    </location>
    <ligand>
        <name>substrate</name>
    </ligand>
</feature>
<evidence type="ECO:0000256" key="3">
    <source>
        <dbReference type="ARBA" id="ARBA00022650"/>
    </source>
</evidence>
<keyword evidence="6 8" id="KW-0418">Kinase</keyword>
<keyword evidence="5 8" id="KW-0547">Nucleotide-binding</keyword>
<gene>
    <name evidence="8" type="primary">proB</name>
    <name evidence="10" type="ORF">DI392_05170</name>
</gene>
<comment type="pathway">
    <text evidence="8">Amino-acid biosynthesis; L-proline biosynthesis; L-glutamate 5-semialdehyde from L-glutamate: step 1/2.</text>
</comment>
<dbReference type="SUPFAM" id="SSF53633">
    <property type="entry name" value="Carbamate kinase-like"/>
    <property type="match status" value="1"/>
</dbReference>
<evidence type="ECO:0000313" key="10">
    <source>
        <dbReference type="EMBL" id="PWI34694.1"/>
    </source>
</evidence>
<dbReference type="GO" id="GO:0005524">
    <property type="term" value="F:ATP binding"/>
    <property type="evidence" value="ECO:0007669"/>
    <property type="project" value="UniProtKB-KW"/>
</dbReference>
<accession>A0A2U3BD76</accession>
<dbReference type="FunFam" id="3.40.1160.10:FF:000006">
    <property type="entry name" value="Glutamate 5-kinase"/>
    <property type="match status" value="1"/>
</dbReference>
<dbReference type="GO" id="GO:0055129">
    <property type="term" value="P:L-proline biosynthetic process"/>
    <property type="evidence" value="ECO:0007669"/>
    <property type="project" value="UniProtKB-UniRule"/>
</dbReference>
<comment type="function">
    <text evidence="8">Catalyzes the transfer of a phosphate group to glutamate to form L-glutamate 5-phosphate.</text>
</comment>
<dbReference type="Proteomes" id="UP000245362">
    <property type="component" value="Unassembled WGS sequence"/>
</dbReference>
<dbReference type="CDD" id="cd04242">
    <property type="entry name" value="AAK_G5K_ProB"/>
    <property type="match status" value="1"/>
</dbReference>
<dbReference type="InterPro" id="IPR036974">
    <property type="entry name" value="PUA_sf"/>
</dbReference>
<dbReference type="GO" id="GO:0003723">
    <property type="term" value="F:RNA binding"/>
    <property type="evidence" value="ECO:0007669"/>
    <property type="project" value="InterPro"/>
</dbReference>
<dbReference type="Pfam" id="PF01472">
    <property type="entry name" value="PUA"/>
    <property type="match status" value="1"/>
</dbReference>
<dbReference type="GO" id="GO:0005829">
    <property type="term" value="C:cytosol"/>
    <property type="evidence" value="ECO:0007669"/>
    <property type="project" value="TreeGrafter"/>
</dbReference>
<dbReference type="Gene3D" id="3.40.1160.10">
    <property type="entry name" value="Acetylglutamate kinase-like"/>
    <property type="match status" value="2"/>
</dbReference>
<dbReference type="Gene3D" id="2.30.130.10">
    <property type="entry name" value="PUA domain"/>
    <property type="match status" value="1"/>
</dbReference>
<dbReference type="GO" id="GO:0004349">
    <property type="term" value="F:glutamate 5-kinase activity"/>
    <property type="evidence" value="ECO:0007669"/>
    <property type="project" value="UniProtKB-UniRule"/>
</dbReference>
<dbReference type="UniPathway" id="UPA00098">
    <property type="reaction ID" value="UER00359"/>
</dbReference>
<feature type="domain" description="PUA" evidence="9">
    <location>
        <begin position="285"/>
        <end position="368"/>
    </location>
</feature>
<evidence type="ECO:0000256" key="6">
    <source>
        <dbReference type="ARBA" id="ARBA00022777"/>
    </source>
</evidence>
<dbReference type="InterPro" id="IPR002478">
    <property type="entry name" value="PUA"/>
</dbReference>
<evidence type="ECO:0000259" key="9">
    <source>
        <dbReference type="SMART" id="SM00359"/>
    </source>
</evidence>
<keyword evidence="1 8" id="KW-0963">Cytoplasm</keyword>
<feature type="binding site" evidence="8">
    <location>
        <begin position="177"/>
        <end position="178"/>
    </location>
    <ligand>
        <name>ATP</name>
        <dbReference type="ChEBI" id="CHEBI:30616"/>
    </ligand>
</feature>
<keyword evidence="3 8" id="KW-0641">Proline biosynthesis</keyword>
<evidence type="ECO:0000256" key="5">
    <source>
        <dbReference type="ARBA" id="ARBA00022741"/>
    </source>
</evidence>
<dbReference type="PANTHER" id="PTHR43654">
    <property type="entry name" value="GLUTAMATE 5-KINASE"/>
    <property type="match status" value="1"/>
</dbReference>
<dbReference type="InterPro" id="IPR015947">
    <property type="entry name" value="PUA-like_sf"/>
</dbReference>
<dbReference type="AlphaFoldDB" id="A0A2U3BD76"/>
<organism evidence="10 11">
    <name type="scientific">Vibrio albus</name>
    <dbReference type="NCBI Taxonomy" id="2200953"/>
    <lineage>
        <taxon>Bacteria</taxon>
        <taxon>Pseudomonadati</taxon>
        <taxon>Pseudomonadota</taxon>
        <taxon>Gammaproteobacteria</taxon>
        <taxon>Vibrionales</taxon>
        <taxon>Vibrionaceae</taxon>
        <taxon>Vibrio</taxon>
    </lineage>
</organism>
<keyword evidence="11" id="KW-1185">Reference proteome</keyword>
<dbReference type="HAMAP" id="MF_00456">
    <property type="entry name" value="ProB"/>
    <property type="match status" value="1"/>
</dbReference>